<dbReference type="EMBL" id="JACGWO010000001">
    <property type="protein sequence ID" value="KAK4438521.1"/>
    <property type="molecule type" value="Genomic_DNA"/>
</dbReference>
<protein>
    <submittedName>
        <fullName evidence="1">Uncharacterized protein</fullName>
    </submittedName>
</protein>
<accession>A0AAE1YYA8</accession>
<keyword evidence="2" id="KW-1185">Reference proteome</keyword>
<dbReference type="AlphaFoldDB" id="A0AAE1YYA8"/>
<comment type="caution">
    <text evidence="1">The sequence shown here is derived from an EMBL/GenBank/DDBJ whole genome shotgun (WGS) entry which is preliminary data.</text>
</comment>
<gene>
    <name evidence="1" type="ORF">Salat_0186500</name>
</gene>
<sequence length="110" mass="11278">MGGGCLLSSVAAKIGVVQLKLKRGGGNRGLVLRRRCWWKWGGCSPSSSSAEMGGCLPSSLAAKMEVGCSPSPSSLKGKSCSVKSGKMELLRLGGFLLLGGNYGTISSKNV</sequence>
<reference evidence="1" key="1">
    <citation type="submission" date="2020-06" db="EMBL/GenBank/DDBJ databases">
        <authorList>
            <person name="Li T."/>
            <person name="Hu X."/>
            <person name="Zhang T."/>
            <person name="Song X."/>
            <person name="Zhang H."/>
            <person name="Dai N."/>
            <person name="Sheng W."/>
            <person name="Hou X."/>
            <person name="Wei L."/>
        </authorList>
    </citation>
    <scope>NUCLEOTIDE SEQUENCE</scope>
    <source>
        <strain evidence="1">3651</strain>
        <tissue evidence="1">Leaf</tissue>
    </source>
</reference>
<name>A0AAE1YYA8_9LAMI</name>
<evidence type="ECO:0000313" key="2">
    <source>
        <dbReference type="Proteomes" id="UP001293254"/>
    </source>
</evidence>
<reference evidence="1" key="2">
    <citation type="journal article" date="2024" name="Plant">
        <title>Genomic evolution and insights into agronomic trait innovations of Sesamum species.</title>
        <authorList>
            <person name="Miao H."/>
            <person name="Wang L."/>
            <person name="Qu L."/>
            <person name="Liu H."/>
            <person name="Sun Y."/>
            <person name="Le M."/>
            <person name="Wang Q."/>
            <person name="Wei S."/>
            <person name="Zheng Y."/>
            <person name="Lin W."/>
            <person name="Duan Y."/>
            <person name="Cao H."/>
            <person name="Xiong S."/>
            <person name="Wang X."/>
            <person name="Wei L."/>
            <person name="Li C."/>
            <person name="Ma Q."/>
            <person name="Ju M."/>
            <person name="Zhao R."/>
            <person name="Li G."/>
            <person name="Mu C."/>
            <person name="Tian Q."/>
            <person name="Mei H."/>
            <person name="Zhang T."/>
            <person name="Gao T."/>
            <person name="Zhang H."/>
        </authorList>
    </citation>
    <scope>NUCLEOTIDE SEQUENCE</scope>
    <source>
        <strain evidence="1">3651</strain>
    </source>
</reference>
<proteinExistence type="predicted"/>
<dbReference type="Proteomes" id="UP001293254">
    <property type="component" value="Unassembled WGS sequence"/>
</dbReference>
<evidence type="ECO:0000313" key="1">
    <source>
        <dbReference type="EMBL" id="KAK4438521.1"/>
    </source>
</evidence>
<organism evidence="1 2">
    <name type="scientific">Sesamum alatum</name>
    <dbReference type="NCBI Taxonomy" id="300844"/>
    <lineage>
        <taxon>Eukaryota</taxon>
        <taxon>Viridiplantae</taxon>
        <taxon>Streptophyta</taxon>
        <taxon>Embryophyta</taxon>
        <taxon>Tracheophyta</taxon>
        <taxon>Spermatophyta</taxon>
        <taxon>Magnoliopsida</taxon>
        <taxon>eudicotyledons</taxon>
        <taxon>Gunneridae</taxon>
        <taxon>Pentapetalae</taxon>
        <taxon>asterids</taxon>
        <taxon>lamiids</taxon>
        <taxon>Lamiales</taxon>
        <taxon>Pedaliaceae</taxon>
        <taxon>Sesamum</taxon>
    </lineage>
</organism>